<reference evidence="1" key="1">
    <citation type="journal article" date="2013" name="Nat. Commun.">
        <title>Whole-genome sequencing of Oryza brachyantha reveals mechanisms underlying Oryza genome evolution.</title>
        <authorList>
            <person name="Chen J."/>
            <person name="Huang Q."/>
            <person name="Gao D."/>
            <person name="Wang J."/>
            <person name="Lang Y."/>
            <person name="Liu T."/>
            <person name="Li B."/>
            <person name="Bai Z."/>
            <person name="Luis Goicoechea J."/>
            <person name="Liang C."/>
            <person name="Chen C."/>
            <person name="Zhang W."/>
            <person name="Sun S."/>
            <person name="Liao Y."/>
            <person name="Zhang X."/>
            <person name="Yang L."/>
            <person name="Song C."/>
            <person name="Wang M."/>
            <person name="Shi J."/>
            <person name="Liu G."/>
            <person name="Liu J."/>
            <person name="Zhou H."/>
            <person name="Zhou W."/>
            <person name="Yu Q."/>
            <person name="An N."/>
            <person name="Chen Y."/>
            <person name="Cai Q."/>
            <person name="Wang B."/>
            <person name="Liu B."/>
            <person name="Min J."/>
            <person name="Huang Y."/>
            <person name="Wu H."/>
            <person name="Li Z."/>
            <person name="Zhang Y."/>
            <person name="Yin Y."/>
            <person name="Song W."/>
            <person name="Jiang J."/>
            <person name="Jackson S.A."/>
            <person name="Wing R.A."/>
            <person name="Wang J."/>
            <person name="Chen M."/>
        </authorList>
    </citation>
    <scope>NUCLEOTIDE SEQUENCE [LARGE SCALE GENOMIC DNA]</scope>
    <source>
        <strain evidence="1">cv. IRGC 101232</strain>
    </source>
</reference>
<dbReference type="Proteomes" id="UP000006038">
    <property type="component" value="Chromosome 9"/>
</dbReference>
<dbReference type="HOGENOM" id="CLU_2658503_0_0_1"/>
<dbReference type="AlphaFoldDB" id="J3MZN7"/>
<accession>J3MZN7</accession>
<dbReference type="EnsemblPlants" id="OB09G24660.1">
    <property type="protein sequence ID" value="OB09G24660.1"/>
    <property type="gene ID" value="OB09G24660"/>
</dbReference>
<reference evidence="1" key="2">
    <citation type="submission" date="2013-04" db="UniProtKB">
        <authorList>
            <consortium name="EnsemblPlants"/>
        </authorList>
    </citation>
    <scope>IDENTIFICATION</scope>
</reference>
<keyword evidence="2" id="KW-1185">Reference proteome</keyword>
<sequence length="76" mass="8700">MWRVPNLVADDGDADDHVSRRWGRAGWLETVAAGRWRGAAPGYFPRISGETTRMPVWGWDRHLNKMFTSQIKSISD</sequence>
<evidence type="ECO:0000313" key="2">
    <source>
        <dbReference type="Proteomes" id="UP000006038"/>
    </source>
</evidence>
<proteinExistence type="predicted"/>
<dbReference type="Gramene" id="OB09G24660.1">
    <property type="protein sequence ID" value="OB09G24660.1"/>
    <property type="gene ID" value="OB09G24660"/>
</dbReference>
<name>J3MZN7_ORYBR</name>
<organism evidence="1">
    <name type="scientific">Oryza brachyantha</name>
    <name type="common">malo sina</name>
    <dbReference type="NCBI Taxonomy" id="4533"/>
    <lineage>
        <taxon>Eukaryota</taxon>
        <taxon>Viridiplantae</taxon>
        <taxon>Streptophyta</taxon>
        <taxon>Embryophyta</taxon>
        <taxon>Tracheophyta</taxon>
        <taxon>Spermatophyta</taxon>
        <taxon>Magnoliopsida</taxon>
        <taxon>Liliopsida</taxon>
        <taxon>Poales</taxon>
        <taxon>Poaceae</taxon>
        <taxon>BOP clade</taxon>
        <taxon>Oryzoideae</taxon>
        <taxon>Oryzeae</taxon>
        <taxon>Oryzinae</taxon>
        <taxon>Oryza</taxon>
    </lineage>
</organism>
<protein>
    <submittedName>
        <fullName evidence="1">Uncharacterized protein</fullName>
    </submittedName>
</protein>
<evidence type="ECO:0000313" key="1">
    <source>
        <dbReference type="EnsemblPlants" id="OB09G24660.1"/>
    </source>
</evidence>